<proteinExistence type="predicted"/>
<organism evidence="1">
    <name type="scientific">Opuntia streptacantha</name>
    <name type="common">Prickly pear cactus</name>
    <name type="synonym">Opuntia cardona</name>
    <dbReference type="NCBI Taxonomy" id="393608"/>
    <lineage>
        <taxon>Eukaryota</taxon>
        <taxon>Viridiplantae</taxon>
        <taxon>Streptophyta</taxon>
        <taxon>Embryophyta</taxon>
        <taxon>Tracheophyta</taxon>
        <taxon>Spermatophyta</taxon>
        <taxon>Magnoliopsida</taxon>
        <taxon>eudicotyledons</taxon>
        <taxon>Gunneridae</taxon>
        <taxon>Pentapetalae</taxon>
        <taxon>Caryophyllales</taxon>
        <taxon>Cactineae</taxon>
        <taxon>Cactaceae</taxon>
        <taxon>Opuntioideae</taxon>
        <taxon>Opuntia</taxon>
    </lineage>
</organism>
<dbReference type="EMBL" id="GISG01038399">
    <property type="protein sequence ID" value="MBA4622360.1"/>
    <property type="molecule type" value="Transcribed_RNA"/>
</dbReference>
<dbReference type="PANTHER" id="PTHR10775:SF158">
    <property type="entry name" value="TNP2-LIKE TRANSPOSON PROTEIN"/>
    <property type="match status" value="1"/>
</dbReference>
<evidence type="ECO:0000313" key="1">
    <source>
        <dbReference type="EMBL" id="MBA4622360.1"/>
    </source>
</evidence>
<dbReference type="PANTHER" id="PTHR10775">
    <property type="entry name" value="OS08G0208400 PROTEIN"/>
    <property type="match status" value="1"/>
</dbReference>
<name>A0A7C9CNN9_OPUST</name>
<reference evidence="1" key="1">
    <citation type="journal article" date="2013" name="J. Plant Res.">
        <title>Effect of fungi and light on seed germination of three Opuntia species from semiarid lands of central Mexico.</title>
        <authorList>
            <person name="Delgado-Sanchez P."/>
            <person name="Jimenez-Bremont J.F."/>
            <person name="Guerrero-Gonzalez Mde L."/>
            <person name="Flores J."/>
        </authorList>
    </citation>
    <scope>NUCLEOTIDE SEQUENCE</scope>
    <source>
        <tissue evidence="1">Cladode</tissue>
    </source>
</reference>
<protein>
    <submittedName>
        <fullName evidence="1">Uncharacterized protein</fullName>
    </submittedName>
</protein>
<sequence length="109" mass="12732">MSQSCFDEVAQLMKDSCPPNNVVPFNFFEANKLVKKLGLSVMKIDSCRNDCMLYFKDDEVLEKCKFCDASRWQASMSNRGTRKKVPFARMHYFPLIPKRQRLYASRSFA</sequence>
<accession>A0A7C9CNN9</accession>
<dbReference type="AlphaFoldDB" id="A0A7C9CNN9"/>
<dbReference type="EMBL" id="GISG01038398">
    <property type="protein sequence ID" value="MBA4622359.1"/>
    <property type="molecule type" value="Transcribed_RNA"/>
</dbReference>
<reference evidence="1" key="2">
    <citation type="submission" date="2020-07" db="EMBL/GenBank/DDBJ databases">
        <authorList>
            <person name="Vera ALvarez R."/>
            <person name="Arias-Moreno D.M."/>
            <person name="Jimenez-Jacinto V."/>
            <person name="Jimenez-Bremont J.F."/>
            <person name="Swaminathan K."/>
            <person name="Moose S.P."/>
            <person name="Guerrero-Gonzalez M.L."/>
            <person name="Marino-Ramirez L."/>
            <person name="Landsman D."/>
            <person name="Rodriguez-Kessler M."/>
            <person name="Delgado-Sanchez P."/>
        </authorList>
    </citation>
    <scope>NUCLEOTIDE SEQUENCE</scope>
    <source>
        <tissue evidence="1">Cladode</tissue>
    </source>
</reference>